<comment type="function">
    <text evidence="12">Converts sphingomyelin to ceramide.</text>
</comment>
<evidence type="ECO:0000256" key="14">
    <source>
        <dbReference type="PIRSR" id="PIRSR000948-2"/>
    </source>
</evidence>
<feature type="disulfide bond" evidence="14">
    <location>
        <begin position="162"/>
        <end position="190"/>
    </location>
</feature>
<feature type="disulfide bond" evidence="14">
    <location>
        <begin position="23"/>
        <end position="99"/>
    </location>
</feature>
<feature type="binding site" evidence="13">
    <location>
        <position position="219"/>
    </location>
    <ligand>
        <name>Zn(2+)</name>
        <dbReference type="ChEBI" id="CHEBI:29105"/>
        <label>2</label>
    </ligand>
</feature>
<dbReference type="InterPro" id="IPR008139">
    <property type="entry name" value="SaposinB_dom"/>
</dbReference>
<dbReference type="SUPFAM" id="SSF56300">
    <property type="entry name" value="Metallo-dependent phosphatases"/>
    <property type="match status" value="1"/>
</dbReference>
<evidence type="ECO:0000259" key="17">
    <source>
        <dbReference type="PROSITE" id="PS50015"/>
    </source>
</evidence>
<dbReference type="GO" id="GO:0061750">
    <property type="term" value="F:acid sphingomyelin phosphodiesterase activity"/>
    <property type="evidence" value="ECO:0007669"/>
    <property type="project" value="TreeGrafter"/>
</dbReference>
<dbReference type="Proteomes" id="UP000005237">
    <property type="component" value="Unassembled WGS sequence"/>
</dbReference>
<evidence type="ECO:0000256" key="5">
    <source>
        <dbReference type="ARBA" id="ARBA00022729"/>
    </source>
</evidence>
<evidence type="ECO:0000256" key="3">
    <source>
        <dbReference type="ARBA" id="ARBA00022525"/>
    </source>
</evidence>
<evidence type="ECO:0000313" key="18">
    <source>
        <dbReference type="EnsemblMetazoa" id="CJA11760.1"/>
    </source>
</evidence>
<evidence type="ECO:0000256" key="13">
    <source>
        <dbReference type="PIRSR" id="PIRSR000948-1"/>
    </source>
</evidence>
<dbReference type="GO" id="GO:0006685">
    <property type="term" value="P:sphingomyelin catabolic process"/>
    <property type="evidence" value="ECO:0007669"/>
    <property type="project" value="UniProtKB-UniRule"/>
</dbReference>
<keyword evidence="9" id="KW-0325">Glycoprotein</keyword>
<comment type="catalytic activity">
    <reaction evidence="11">
        <text>a sphingomyelin + H2O = phosphocholine + an N-acylsphing-4-enine + H(+)</text>
        <dbReference type="Rhea" id="RHEA:19253"/>
        <dbReference type="ChEBI" id="CHEBI:15377"/>
        <dbReference type="ChEBI" id="CHEBI:15378"/>
        <dbReference type="ChEBI" id="CHEBI:17636"/>
        <dbReference type="ChEBI" id="CHEBI:52639"/>
        <dbReference type="ChEBI" id="CHEBI:295975"/>
        <dbReference type="EC" id="3.1.4.12"/>
    </reaction>
    <physiologicalReaction direction="left-to-right" evidence="11">
        <dbReference type="Rhea" id="RHEA:19254"/>
    </physiologicalReaction>
</comment>
<keyword evidence="3" id="KW-0964">Secreted</keyword>
<evidence type="ECO:0000313" key="19">
    <source>
        <dbReference type="Proteomes" id="UP000005237"/>
    </source>
</evidence>
<feature type="binding site" evidence="13">
    <location>
        <position position="219"/>
    </location>
    <ligand>
        <name>Zn(2+)</name>
        <dbReference type="ChEBI" id="CHEBI:29105"/>
        <label>1</label>
    </ligand>
</feature>
<dbReference type="GO" id="GO:0046872">
    <property type="term" value="F:metal ion binding"/>
    <property type="evidence" value="ECO:0007669"/>
    <property type="project" value="UniProtKB-KW"/>
</dbReference>
<feature type="region of interest" description="Disordered" evidence="15">
    <location>
        <begin position="559"/>
        <end position="593"/>
    </location>
</feature>
<dbReference type="Gene3D" id="1.10.225.10">
    <property type="entry name" value="Saposin-like"/>
    <property type="match status" value="1"/>
</dbReference>
<evidence type="ECO:0000256" key="11">
    <source>
        <dbReference type="ARBA" id="ARBA00047268"/>
    </source>
</evidence>
<evidence type="ECO:0000256" key="15">
    <source>
        <dbReference type="SAM" id="MobiDB-lite"/>
    </source>
</evidence>
<proteinExistence type="inferred from homology"/>
<feature type="signal peptide" evidence="16">
    <location>
        <begin position="1"/>
        <end position="18"/>
    </location>
</feature>
<dbReference type="GO" id="GO:0005764">
    <property type="term" value="C:lysosome"/>
    <property type="evidence" value="ECO:0007669"/>
    <property type="project" value="TreeGrafter"/>
</dbReference>
<organism evidence="18 19">
    <name type="scientific">Caenorhabditis japonica</name>
    <dbReference type="NCBI Taxonomy" id="281687"/>
    <lineage>
        <taxon>Eukaryota</taxon>
        <taxon>Metazoa</taxon>
        <taxon>Ecdysozoa</taxon>
        <taxon>Nematoda</taxon>
        <taxon>Chromadorea</taxon>
        <taxon>Rhabditida</taxon>
        <taxon>Rhabditina</taxon>
        <taxon>Rhabditomorpha</taxon>
        <taxon>Rhabditoidea</taxon>
        <taxon>Rhabditidae</taxon>
        <taxon>Peloderinae</taxon>
        <taxon>Caenorhabditis</taxon>
    </lineage>
</organism>
<comment type="cofactor">
    <cofactor evidence="13">
        <name>Zn(2+)</name>
        <dbReference type="ChEBI" id="CHEBI:29105"/>
    </cofactor>
    <text evidence="13">Binds 2 Zn(2+) ions per subunit.</text>
</comment>
<feature type="disulfide bond" evidence="14">
    <location>
        <begin position="156"/>
        <end position="161"/>
    </location>
</feature>
<feature type="chain" id="PRO_5035737062" description="Sphingomyelin phosphodiesterase" evidence="16">
    <location>
        <begin position="19"/>
        <end position="593"/>
    </location>
</feature>
<evidence type="ECO:0000256" key="16">
    <source>
        <dbReference type="SAM" id="SignalP"/>
    </source>
</evidence>
<feature type="compositionally biased region" description="Basic and acidic residues" evidence="15">
    <location>
        <begin position="561"/>
        <end position="571"/>
    </location>
</feature>
<dbReference type="GO" id="GO:0016020">
    <property type="term" value="C:membrane"/>
    <property type="evidence" value="ECO:0007669"/>
    <property type="project" value="GOC"/>
</dbReference>
<dbReference type="SMART" id="SM00741">
    <property type="entry name" value="SapB"/>
    <property type="match status" value="1"/>
</dbReference>
<dbReference type="EC" id="3.1.4.12" evidence="12"/>
<protein>
    <recommendedName>
        <fullName evidence="12">Sphingomyelin phosphodiesterase</fullName>
        <ecNumber evidence="12">3.1.4.12</ecNumber>
    </recommendedName>
</protein>
<dbReference type="SUPFAM" id="SSF47862">
    <property type="entry name" value="Saposin"/>
    <property type="match status" value="1"/>
</dbReference>
<name>A0A8R1DUS4_CAEJA</name>
<feature type="disulfide bond" evidence="14">
    <location>
        <begin position="532"/>
        <end position="537"/>
    </location>
</feature>
<dbReference type="GO" id="GO:0046513">
    <property type="term" value="P:ceramide biosynthetic process"/>
    <property type="evidence" value="ECO:0007669"/>
    <property type="project" value="TreeGrafter"/>
</dbReference>
<evidence type="ECO:0000256" key="7">
    <source>
        <dbReference type="ARBA" id="ARBA00022833"/>
    </source>
</evidence>
<dbReference type="InterPro" id="IPR029052">
    <property type="entry name" value="Metallo-depent_PP-like"/>
</dbReference>
<comment type="similarity">
    <text evidence="2 12">Belongs to the acid sphingomyelinase family.</text>
</comment>
<feature type="disulfide bond" evidence="14">
    <location>
        <begin position="26"/>
        <end position="91"/>
    </location>
</feature>
<keyword evidence="8 14" id="KW-1015">Disulfide bond</keyword>
<comment type="subcellular location">
    <subcellularLocation>
        <location evidence="1">Secreted</location>
    </subcellularLocation>
</comment>
<dbReference type="CDD" id="cd00842">
    <property type="entry name" value="MPP_ASMase"/>
    <property type="match status" value="1"/>
</dbReference>
<evidence type="ECO:0000256" key="10">
    <source>
        <dbReference type="ARBA" id="ARBA00023295"/>
    </source>
</evidence>
<dbReference type="InterPro" id="IPR041805">
    <property type="entry name" value="ASMase/PPN1_MPP"/>
</dbReference>
<evidence type="ECO:0000256" key="6">
    <source>
        <dbReference type="ARBA" id="ARBA00022801"/>
    </source>
</evidence>
<dbReference type="InterPro" id="IPR004843">
    <property type="entry name" value="Calcineurin-like_PHP"/>
</dbReference>
<keyword evidence="6 12" id="KW-0378">Hydrolase</keyword>
<dbReference type="GO" id="GO:0016798">
    <property type="term" value="F:hydrolase activity, acting on glycosyl bonds"/>
    <property type="evidence" value="ECO:0007669"/>
    <property type="project" value="UniProtKB-KW"/>
</dbReference>
<evidence type="ECO:0000256" key="9">
    <source>
        <dbReference type="ARBA" id="ARBA00023180"/>
    </source>
</evidence>
<dbReference type="InterPro" id="IPR011160">
    <property type="entry name" value="Sphingomy_PDE"/>
</dbReference>
<feature type="binding site" evidence="13">
    <location>
        <position position="143"/>
    </location>
    <ligand>
        <name>Zn(2+)</name>
        <dbReference type="ChEBI" id="CHEBI:29105"/>
        <label>1</label>
    </ligand>
</feature>
<dbReference type="AlphaFoldDB" id="A0A8R1DUS4"/>
<dbReference type="PIRSF" id="PIRSF000948">
    <property type="entry name" value="Sphingomy_PDE"/>
    <property type="match status" value="1"/>
</dbReference>
<dbReference type="PANTHER" id="PTHR10340">
    <property type="entry name" value="SPHINGOMYELIN PHOSPHODIESTERASE"/>
    <property type="match status" value="1"/>
</dbReference>
<dbReference type="GO" id="GO:1905691">
    <property type="term" value="P:lipid droplet disassembly"/>
    <property type="evidence" value="ECO:0007669"/>
    <property type="project" value="EnsemblMetazoa"/>
</dbReference>
<feature type="binding site" evidence="13">
    <location>
        <position position="259"/>
    </location>
    <ligand>
        <name>Zn(2+)</name>
        <dbReference type="ChEBI" id="CHEBI:29105"/>
        <label>2</label>
    </ligand>
</feature>
<sequence length="593" mass="68129">MLLRLLLVVSLAFQGINSTNTECEQCKTIVDLLRFQWGEKKTEECVMDIALFICETFHIEDNDVCSFIVSDFSDEFMYVVKQILVTPHQLCGLLMKNDCGEFVDPLATIWNMTIPGNQPKFEPKQVVPPGNPTLRALHLTDLHVDMFYTVGLEAQCDSPQCCRPQDMNVEIVENGEVKVPAGPWGNLGACDTPYWLLTNMLEHISTTAGPLDYVMVSGDLVSHTVWAYTPETHSFMVRNLSDTIRSYFPNTPVYFAVGNHEGVPIDNIAPHFTPKQYHMDWLYKTMSDSWHGWIPDDQQETLKYNGCYMKKIYDGLRLISLNNVYGDRINFWLYINQTDPDGTLSWLASQLQDAENAGDKVHIVAHIPGSDSEALEGYALNYYKIINRFTNTVVGQFFGHTHTEQFSVMYADPYDYKSTPTNVVYSAPSVTPYTNVFPAYRIYTIDGVHAGSTFQVIDYEEWFFNLTQNNANPTDAHWSILYKSANLEYGLKGQTPDEYNKLIERMKTDQNLFNAYFENHYRRSIYDGLHPCEDQKCRNGFLCEARQFHQTQKLCTDFEGGAEKPQEDKSKKYTSRFRKSLEKKRKGKEECKI</sequence>
<keyword evidence="5 16" id="KW-0732">Signal</keyword>
<dbReference type="InterPro" id="IPR011001">
    <property type="entry name" value="Saposin-like"/>
</dbReference>
<feature type="compositionally biased region" description="Basic residues" evidence="15">
    <location>
        <begin position="572"/>
        <end position="586"/>
    </location>
</feature>
<feature type="domain" description="Saposin B-type" evidence="17">
    <location>
        <begin position="19"/>
        <end position="103"/>
    </location>
</feature>
<accession>A0A8R1DUS4</accession>
<dbReference type="Pfam" id="PF00149">
    <property type="entry name" value="Metallophos"/>
    <property type="match status" value="1"/>
</dbReference>
<dbReference type="EnsemblMetazoa" id="CJA11760.1">
    <property type="protein sequence ID" value="CJA11760.1"/>
    <property type="gene ID" value="WBGene00130964"/>
</dbReference>
<feature type="binding site" evidence="13">
    <location>
        <position position="366"/>
    </location>
    <ligand>
        <name>Zn(2+)</name>
        <dbReference type="ChEBI" id="CHEBI:29105"/>
        <label>2</label>
    </ligand>
</feature>
<reference evidence="18" key="2">
    <citation type="submission" date="2022-06" db="UniProtKB">
        <authorList>
            <consortium name="EnsemblMetazoa"/>
        </authorList>
    </citation>
    <scope>IDENTIFICATION</scope>
    <source>
        <strain evidence="18">DF5081</strain>
    </source>
</reference>
<reference evidence="19" key="1">
    <citation type="submission" date="2010-08" db="EMBL/GenBank/DDBJ databases">
        <authorList>
            <consortium name="Caenorhabditis japonica Sequencing Consortium"/>
            <person name="Wilson R.K."/>
        </authorList>
    </citation>
    <scope>NUCLEOTIDE SEQUENCE [LARGE SCALE GENOMIC DNA]</scope>
    <source>
        <strain evidence="19">DF5081</strain>
    </source>
</reference>
<keyword evidence="19" id="KW-1185">Reference proteome</keyword>
<keyword evidence="10 12" id="KW-0326">Glycosidase</keyword>
<feature type="disulfide bond" evidence="14">
    <location>
        <begin position="54"/>
        <end position="65"/>
    </location>
</feature>
<dbReference type="GO" id="GO:0005615">
    <property type="term" value="C:extracellular space"/>
    <property type="evidence" value="ECO:0007669"/>
    <property type="project" value="TreeGrafter"/>
</dbReference>
<evidence type="ECO:0000256" key="12">
    <source>
        <dbReference type="PIRNR" id="PIRNR000948"/>
    </source>
</evidence>
<keyword evidence="7 13" id="KW-0862">Zinc</keyword>
<dbReference type="Gene3D" id="3.60.21.10">
    <property type="match status" value="1"/>
</dbReference>
<keyword evidence="4 13" id="KW-0479">Metal-binding</keyword>
<evidence type="ECO:0000256" key="8">
    <source>
        <dbReference type="ARBA" id="ARBA00023157"/>
    </source>
</evidence>
<evidence type="ECO:0000256" key="2">
    <source>
        <dbReference type="ARBA" id="ARBA00008234"/>
    </source>
</evidence>
<feature type="binding site" evidence="13">
    <location>
        <position position="141"/>
    </location>
    <ligand>
        <name>Zn(2+)</name>
        <dbReference type="ChEBI" id="CHEBI:29105"/>
        <label>1</label>
    </ligand>
</feature>
<feature type="binding site" evidence="13">
    <location>
        <position position="400"/>
    </location>
    <ligand>
        <name>Zn(2+)</name>
        <dbReference type="ChEBI" id="CHEBI:29105"/>
        <label>2</label>
    </ligand>
</feature>
<evidence type="ECO:0000256" key="1">
    <source>
        <dbReference type="ARBA" id="ARBA00004613"/>
    </source>
</evidence>
<feature type="binding site" evidence="13">
    <location>
        <position position="402"/>
    </location>
    <ligand>
        <name>Zn(2+)</name>
        <dbReference type="ChEBI" id="CHEBI:29105"/>
        <label>1</label>
    </ligand>
</feature>
<dbReference type="PANTHER" id="PTHR10340:SF31">
    <property type="entry name" value="SPHINGOMYELIN PHOSPHODIESTERASE ASM-3-RELATED"/>
    <property type="match status" value="1"/>
</dbReference>
<dbReference type="PROSITE" id="PS50015">
    <property type="entry name" value="SAP_B"/>
    <property type="match status" value="1"/>
</dbReference>
<evidence type="ECO:0000256" key="4">
    <source>
        <dbReference type="ARBA" id="ARBA00022723"/>
    </source>
</evidence>